<comment type="caution">
    <text evidence="1">The sequence shown here is derived from an EMBL/GenBank/DDBJ whole genome shotgun (WGS) entry which is preliminary data.</text>
</comment>
<name>A0ABU6UUH2_9FABA</name>
<evidence type="ECO:0000313" key="1">
    <source>
        <dbReference type="EMBL" id="MED6163751.1"/>
    </source>
</evidence>
<organism evidence="1 2">
    <name type="scientific">Stylosanthes scabra</name>
    <dbReference type="NCBI Taxonomy" id="79078"/>
    <lineage>
        <taxon>Eukaryota</taxon>
        <taxon>Viridiplantae</taxon>
        <taxon>Streptophyta</taxon>
        <taxon>Embryophyta</taxon>
        <taxon>Tracheophyta</taxon>
        <taxon>Spermatophyta</taxon>
        <taxon>Magnoliopsida</taxon>
        <taxon>eudicotyledons</taxon>
        <taxon>Gunneridae</taxon>
        <taxon>Pentapetalae</taxon>
        <taxon>rosids</taxon>
        <taxon>fabids</taxon>
        <taxon>Fabales</taxon>
        <taxon>Fabaceae</taxon>
        <taxon>Papilionoideae</taxon>
        <taxon>50 kb inversion clade</taxon>
        <taxon>dalbergioids sensu lato</taxon>
        <taxon>Dalbergieae</taxon>
        <taxon>Pterocarpus clade</taxon>
        <taxon>Stylosanthes</taxon>
    </lineage>
</organism>
<evidence type="ECO:0000313" key="2">
    <source>
        <dbReference type="Proteomes" id="UP001341840"/>
    </source>
</evidence>
<sequence>MEGKSFKTLKRKSFKENPSHCKSFTIDEEGGAEYDGRFSKVLHTIQMKLLTREDMVMFVVKNQGQQIQTLTDVVAQYGEVLQTLMSSGFVEGPSSKKQETTNRVEGGSTKTALKATRVGFALGLDMSEILIPDSLARETREMLWSLCPGKELFDDILNLLVMMQTAAKETTKWWLPTTFSAKYLDGFLTADRFYEKDLSIRPRVSEFEFLEPRIGQQKELSENKHDCGIWVCLWMIESHQSIDFGIDVDDSTRMTIALNLVTYSHNPIRDFISERAVHF</sequence>
<evidence type="ECO:0008006" key="3">
    <source>
        <dbReference type="Google" id="ProtNLM"/>
    </source>
</evidence>
<protein>
    <recommendedName>
        <fullName evidence="3">Ubiquitin-like protease family profile domain-containing protein</fullName>
    </recommendedName>
</protein>
<reference evidence="1 2" key="1">
    <citation type="journal article" date="2023" name="Plants (Basel)">
        <title>Bridging the Gap: Combining Genomics and Transcriptomics Approaches to Understand Stylosanthes scabra, an Orphan Legume from the Brazilian Caatinga.</title>
        <authorList>
            <person name="Ferreira-Neto J.R.C."/>
            <person name="da Silva M.D."/>
            <person name="Binneck E."/>
            <person name="de Melo N.F."/>
            <person name="da Silva R.H."/>
            <person name="de Melo A.L.T.M."/>
            <person name="Pandolfi V."/>
            <person name="Bustamante F.O."/>
            <person name="Brasileiro-Vidal A.C."/>
            <person name="Benko-Iseppon A.M."/>
        </authorList>
    </citation>
    <scope>NUCLEOTIDE SEQUENCE [LARGE SCALE GENOMIC DNA]</scope>
    <source>
        <tissue evidence="1">Leaves</tissue>
    </source>
</reference>
<dbReference type="EMBL" id="JASCZI010122128">
    <property type="protein sequence ID" value="MED6163751.1"/>
    <property type="molecule type" value="Genomic_DNA"/>
</dbReference>
<dbReference type="Proteomes" id="UP001341840">
    <property type="component" value="Unassembled WGS sequence"/>
</dbReference>
<accession>A0ABU6UUH2</accession>
<gene>
    <name evidence="1" type="ORF">PIB30_083055</name>
</gene>
<keyword evidence="2" id="KW-1185">Reference proteome</keyword>
<proteinExistence type="predicted"/>